<evidence type="ECO:0000313" key="3">
    <source>
        <dbReference type="Proteomes" id="UP000595140"/>
    </source>
</evidence>
<protein>
    <submittedName>
        <fullName evidence="2">Uncharacterized protein</fullName>
    </submittedName>
</protein>
<dbReference type="EMBL" id="OOIL02003846">
    <property type="protein sequence ID" value="VFQ89735.1"/>
    <property type="molecule type" value="Genomic_DNA"/>
</dbReference>
<organism evidence="2 3">
    <name type="scientific">Cuscuta campestris</name>
    <dbReference type="NCBI Taxonomy" id="132261"/>
    <lineage>
        <taxon>Eukaryota</taxon>
        <taxon>Viridiplantae</taxon>
        <taxon>Streptophyta</taxon>
        <taxon>Embryophyta</taxon>
        <taxon>Tracheophyta</taxon>
        <taxon>Spermatophyta</taxon>
        <taxon>Magnoliopsida</taxon>
        <taxon>eudicotyledons</taxon>
        <taxon>Gunneridae</taxon>
        <taxon>Pentapetalae</taxon>
        <taxon>asterids</taxon>
        <taxon>lamiids</taxon>
        <taxon>Solanales</taxon>
        <taxon>Convolvulaceae</taxon>
        <taxon>Cuscuteae</taxon>
        <taxon>Cuscuta</taxon>
        <taxon>Cuscuta subgen. Grammica</taxon>
        <taxon>Cuscuta sect. Cleistogrammica</taxon>
    </lineage>
</organism>
<feature type="region of interest" description="Disordered" evidence="1">
    <location>
        <begin position="1"/>
        <end position="68"/>
    </location>
</feature>
<proteinExistence type="predicted"/>
<feature type="region of interest" description="Disordered" evidence="1">
    <location>
        <begin position="99"/>
        <end position="120"/>
    </location>
</feature>
<evidence type="ECO:0000256" key="1">
    <source>
        <dbReference type="SAM" id="MobiDB-lite"/>
    </source>
</evidence>
<accession>A0A484MLN6</accession>
<evidence type="ECO:0000313" key="2">
    <source>
        <dbReference type="EMBL" id="VFQ89735.1"/>
    </source>
</evidence>
<keyword evidence="3" id="KW-1185">Reference proteome</keyword>
<gene>
    <name evidence="2" type="ORF">CCAM_LOCUS31511</name>
</gene>
<name>A0A484MLN6_9ASTE</name>
<sequence>MPQQGVIEQTEGILESEAETEAVRSRSRAGPSTAGEGTSNAGEETSRAAVREARRRSPKPRADETEPSWVRRILDALTCVRDNIRHLTDRVSRLEDPRFSRSYRGPRHSFFGGPRPANSL</sequence>
<dbReference type="Proteomes" id="UP000595140">
    <property type="component" value="Unassembled WGS sequence"/>
</dbReference>
<dbReference type="AlphaFoldDB" id="A0A484MLN6"/>
<reference evidence="2 3" key="1">
    <citation type="submission" date="2018-04" db="EMBL/GenBank/DDBJ databases">
        <authorList>
            <person name="Vogel A."/>
        </authorList>
    </citation>
    <scope>NUCLEOTIDE SEQUENCE [LARGE SCALE GENOMIC DNA]</scope>
</reference>